<comment type="caution">
    <text evidence="1">The sequence shown here is derived from an EMBL/GenBank/DDBJ whole genome shotgun (WGS) entry which is preliminary data.</text>
</comment>
<dbReference type="EMBL" id="MU003492">
    <property type="protein sequence ID" value="KAF2478261.1"/>
    <property type="molecule type" value="Genomic_DNA"/>
</dbReference>
<organism evidence="1 2">
    <name type="scientific">Lindgomyces ingoldianus</name>
    <dbReference type="NCBI Taxonomy" id="673940"/>
    <lineage>
        <taxon>Eukaryota</taxon>
        <taxon>Fungi</taxon>
        <taxon>Dikarya</taxon>
        <taxon>Ascomycota</taxon>
        <taxon>Pezizomycotina</taxon>
        <taxon>Dothideomycetes</taxon>
        <taxon>Pleosporomycetidae</taxon>
        <taxon>Pleosporales</taxon>
        <taxon>Lindgomycetaceae</taxon>
        <taxon>Lindgomyces</taxon>
    </lineage>
</organism>
<dbReference type="Proteomes" id="UP000799755">
    <property type="component" value="Unassembled WGS sequence"/>
</dbReference>
<gene>
    <name evidence="1" type="ORF">BDR25DRAFT_348523</name>
</gene>
<proteinExistence type="predicted"/>
<protein>
    <submittedName>
        <fullName evidence="1">Uncharacterized protein</fullName>
    </submittedName>
</protein>
<name>A0ACB6RGC3_9PLEO</name>
<keyword evidence="2" id="KW-1185">Reference proteome</keyword>
<evidence type="ECO:0000313" key="1">
    <source>
        <dbReference type="EMBL" id="KAF2478261.1"/>
    </source>
</evidence>
<evidence type="ECO:0000313" key="2">
    <source>
        <dbReference type="Proteomes" id="UP000799755"/>
    </source>
</evidence>
<sequence length="332" mass="38081">MMATKQWDIFTRNFKRNWNDLFKALPLISRSVRHHSHFQQGRGIHVSKKAHVFSARKPYKATSALSTYTKNNFETQSSNSSSPRQNSTCHSHSPISLSYLLKLSHAPHSPSFSPPFKLPCTSCKIRIICVQQEGRDGEISEELWHGGNEEYFEGVSCKRVFVELDGAREPDEVEVLEEPASSYFEALEALISSSSRYFCTRHGIHLEVRMVWQIFLALGVAPYYFLVVHTQVVVIRNLIVAMLIGRIASVNFLGNDVEQFVPQKVPEGRKLMRLGTTSNHNFDAEPSREPNTARGVVEMYLVQRRQQEEFTIELQLAATLRGQFEMHRKRRN</sequence>
<accession>A0ACB6RGC3</accession>
<reference evidence="1" key="1">
    <citation type="journal article" date="2020" name="Stud. Mycol.">
        <title>101 Dothideomycetes genomes: a test case for predicting lifestyles and emergence of pathogens.</title>
        <authorList>
            <person name="Haridas S."/>
            <person name="Albert R."/>
            <person name="Binder M."/>
            <person name="Bloem J."/>
            <person name="Labutti K."/>
            <person name="Salamov A."/>
            <person name="Andreopoulos B."/>
            <person name="Baker S."/>
            <person name="Barry K."/>
            <person name="Bills G."/>
            <person name="Bluhm B."/>
            <person name="Cannon C."/>
            <person name="Castanera R."/>
            <person name="Culley D."/>
            <person name="Daum C."/>
            <person name="Ezra D."/>
            <person name="Gonzalez J."/>
            <person name="Henrissat B."/>
            <person name="Kuo A."/>
            <person name="Liang C."/>
            <person name="Lipzen A."/>
            <person name="Lutzoni F."/>
            <person name="Magnuson J."/>
            <person name="Mondo S."/>
            <person name="Nolan M."/>
            <person name="Ohm R."/>
            <person name="Pangilinan J."/>
            <person name="Park H.-J."/>
            <person name="Ramirez L."/>
            <person name="Alfaro M."/>
            <person name="Sun H."/>
            <person name="Tritt A."/>
            <person name="Yoshinaga Y."/>
            <person name="Zwiers L.-H."/>
            <person name="Turgeon B."/>
            <person name="Goodwin S."/>
            <person name="Spatafora J."/>
            <person name="Crous P."/>
            <person name="Grigoriev I."/>
        </authorList>
    </citation>
    <scope>NUCLEOTIDE SEQUENCE</scope>
    <source>
        <strain evidence="1">ATCC 200398</strain>
    </source>
</reference>